<name>A0A848HCD2_9BURK</name>
<protein>
    <submittedName>
        <fullName evidence="3">3-oxoacyl-ACP reductase</fullName>
    </submittedName>
</protein>
<organism evidence="3 4">
    <name type="scientific">Ramlibacter agri</name>
    <dbReference type="NCBI Taxonomy" id="2728837"/>
    <lineage>
        <taxon>Bacteria</taxon>
        <taxon>Pseudomonadati</taxon>
        <taxon>Pseudomonadota</taxon>
        <taxon>Betaproteobacteria</taxon>
        <taxon>Burkholderiales</taxon>
        <taxon>Comamonadaceae</taxon>
        <taxon>Ramlibacter</taxon>
    </lineage>
</organism>
<comment type="caution">
    <text evidence="3">The sequence shown here is derived from an EMBL/GenBank/DDBJ whole genome shotgun (WGS) entry which is preliminary data.</text>
</comment>
<dbReference type="Proteomes" id="UP000541185">
    <property type="component" value="Unassembled WGS sequence"/>
</dbReference>
<dbReference type="PRINTS" id="PR00080">
    <property type="entry name" value="SDRFAMILY"/>
</dbReference>
<dbReference type="SMART" id="SM00822">
    <property type="entry name" value="PKS_KR"/>
    <property type="match status" value="1"/>
</dbReference>
<dbReference type="EMBL" id="JABBFX010000003">
    <property type="protein sequence ID" value="NML47051.1"/>
    <property type="molecule type" value="Genomic_DNA"/>
</dbReference>
<dbReference type="PANTHER" id="PTHR42760:SF78">
    <property type="entry name" value="3-OXOACYL-[ACYL-CARRIER-PROTEIN] REDUCTASE [NADH]"/>
    <property type="match status" value="1"/>
</dbReference>
<dbReference type="Gene3D" id="3.40.50.720">
    <property type="entry name" value="NAD(P)-binding Rossmann-like Domain"/>
    <property type="match status" value="2"/>
</dbReference>
<sequence>MLVQGPGALAEAVRAQGGLLVDRGPLDAVVLDTSGCDSVAALRVLYDALHPAVRLLGAGGRVLLLAAGVPPSPQAAACARAVEGFTRSLAKELGRRGATANCLYLEPGAALDAPLAFFCSERSAYVCGQALHWQAASATARPARRISVVTGAAGGIGAATVRRLAAEGDCVLCVDVPQADAALRALAAETSGEALPLDLTAPGAPAQLAQAVQRAGGADVLVHNAGITRDRSLGRMSAQEWDQVLDLNLRAILAIDAALDAAGALNAAAREICLASISGIAGNAGQANYAASKAGLVGYVAARGQQLAARGSTVNAVAPGFIETAMTHAIPFMVRTVGRRLNSLRQGGRPADVAEAIAFLARPEARGCNGQVLRVCGQSWLGA</sequence>
<dbReference type="FunFam" id="3.40.50.720:FF:000338">
    <property type="entry name" value="3-oxoacyl-ACP reductase FabG"/>
    <property type="match status" value="1"/>
</dbReference>
<gene>
    <name evidence="3" type="ORF">HHL11_25120</name>
</gene>
<dbReference type="NCBIfam" id="NF006110">
    <property type="entry name" value="PRK08261.1"/>
    <property type="match status" value="1"/>
</dbReference>
<dbReference type="AlphaFoldDB" id="A0A848HCD2"/>
<dbReference type="SUPFAM" id="SSF51735">
    <property type="entry name" value="NAD(P)-binding Rossmann-fold domains"/>
    <property type="match status" value="2"/>
</dbReference>
<dbReference type="PRINTS" id="PR00081">
    <property type="entry name" value="GDHRDH"/>
</dbReference>
<evidence type="ECO:0000256" key="1">
    <source>
        <dbReference type="ARBA" id="ARBA00006484"/>
    </source>
</evidence>
<dbReference type="InterPro" id="IPR057326">
    <property type="entry name" value="KR_dom"/>
</dbReference>
<proteinExistence type="inferred from homology"/>
<feature type="domain" description="Ketoreductase" evidence="2">
    <location>
        <begin position="145"/>
        <end position="320"/>
    </location>
</feature>
<evidence type="ECO:0000313" key="3">
    <source>
        <dbReference type="EMBL" id="NML47051.1"/>
    </source>
</evidence>
<dbReference type="InterPro" id="IPR036291">
    <property type="entry name" value="NAD(P)-bd_dom_sf"/>
</dbReference>
<evidence type="ECO:0000313" key="4">
    <source>
        <dbReference type="Proteomes" id="UP000541185"/>
    </source>
</evidence>
<dbReference type="PANTHER" id="PTHR42760">
    <property type="entry name" value="SHORT-CHAIN DEHYDROGENASES/REDUCTASES FAMILY MEMBER"/>
    <property type="match status" value="1"/>
</dbReference>
<evidence type="ECO:0000259" key="2">
    <source>
        <dbReference type="SMART" id="SM00822"/>
    </source>
</evidence>
<dbReference type="GO" id="GO:0016616">
    <property type="term" value="F:oxidoreductase activity, acting on the CH-OH group of donors, NAD or NADP as acceptor"/>
    <property type="evidence" value="ECO:0007669"/>
    <property type="project" value="TreeGrafter"/>
</dbReference>
<accession>A0A848HCD2</accession>
<keyword evidence="4" id="KW-1185">Reference proteome</keyword>
<reference evidence="3 4" key="1">
    <citation type="submission" date="2020-04" db="EMBL/GenBank/DDBJ databases">
        <title>Ramlibacter sp. G-1-2-2 isolated from soil.</title>
        <authorList>
            <person name="Dahal R.H."/>
        </authorList>
    </citation>
    <scope>NUCLEOTIDE SEQUENCE [LARGE SCALE GENOMIC DNA]</scope>
    <source>
        <strain evidence="3 4">G-1-2-2</strain>
    </source>
</reference>
<dbReference type="Pfam" id="PF13561">
    <property type="entry name" value="adh_short_C2"/>
    <property type="match status" value="1"/>
</dbReference>
<comment type="similarity">
    <text evidence="1">Belongs to the short-chain dehydrogenases/reductases (SDR) family.</text>
</comment>
<dbReference type="InterPro" id="IPR002347">
    <property type="entry name" value="SDR_fam"/>
</dbReference>